<sequence length="140" mass="14506">MDFAPFLTVAAAMNNLEGEPSLGVVVVTGLVLVFGVLILLYLIITLEGVIFSSIDKKKAEKVQAAKAQNAAPAPKAPAVQPAVKAPVVEAGIPGEVVAAIVASIACMDGGNRYTLRSLKRVKTGRNAWAQAGVASYTDPF</sequence>
<dbReference type="EMBL" id="JBBMFA010000113">
    <property type="protein sequence ID" value="MEQ2521719.1"/>
    <property type="molecule type" value="Genomic_DNA"/>
</dbReference>
<proteinExistence type="predicted"/>
<name>A0ABV1GIP3_9FIRM</name>
<keyword evidence="2" id="KW-1003">Cell membrane</keyword>
<evidence type="ECO:0000256" key="3">
    <source>
        <dbReference type="ARBA" id="ARBA00022692"/>
    </source>
</evidence>
<keyword evidence="4 6" id="KW-1133">Transmembrane helix</keyword>
<evidence type="ECO:0000256" key="6">
    <source>
        <dbReference type="SAM" id="Phobius"/>
    </source>
</evidence>
<comment type="subcellular location">
    <subcellularLocation>
        <location evidence="1">Cell membrane</location>
    </subcellularLocation>
</comment>
<accession>A0ABV1GIP3</accession>
<keyword evidence="5 6" id="KW-0472">Membrane</keyword>
<evidence type="ECO:0000313" key="7">
    <source>
        <dbReference type="EMBL" id="MEQ2521719.1"/>
    </source>
</evidence>
<evidence type="ECO:0000256" key="4">
    <source>
        <dbReference type="ARBA" id="ARBA00022989"/>
    </source>
</evidence>
<evidence type="ECO:0000256" key="2">
    <source>
        <dbReference type="ARBA" id="ARBA00022475"/>
    </source>
</evidence>
<dbReference type="RefSeq" id="WP_349217189.1">
    <property type="nucleotide sequence ID" value="NZ_JBBMFA010000113.1"/>
</dbReference>
<protein>
    <submittedName>
        <fullName evidence="7">OadG family transporter subunit</fullName>
    </submittedName>
</protein>
<comment type="caution">
    <text evidence="7">The sequence shown here is derived from an EMBL/GenBank/DDBJ whole genome shotgun (WGS) entry which is preliminary data.</text>
</comment>
<evidence type="ECO:0000313" key="8">
    <source>
        <dbReference type="Proteomes" id="UP001477672"/>
    </source>
</evidence>
<keyword evidence="3 6" id="KW-0812">Transmembrane</keyword>
<dbReference type="InterPro" id="IPR005899">
    <property type="entry name" value="Na_pump_deCOase"/>
</dbReference>
<feature type="transmembrane region" description="Helical" evidence="6">
    <location>
        <begin position="22"/>
        <end position="51"/>
    </location>
</feature>
<gene>
    <name evidence="7" type="ORF">WMO24_14980</name>
</gene>
<keyword evidence="8" id="KW-1185">Reference proteome</keyword>
<dbReference type="Pfam" id="PF04277">
    <property type="entry name" value="OAD_gamma"/>
    <property type="match status" value="1"/>
</dbReference>
<organism evidence="7 8">
    <name type="scientific">Ruthenibacterium intestinale</name>
    <dbReference type="NCBI Taxonomy" id="3133163"/>
    <lineage>
        <taxon>Bacteria</taxon>
        <taxon>Bacillati</taxon>
        <taxon>Bacillota</taxon>
        <taxon>Clostridia</taxon>
        <taxon>Eubacteriales</taxon>
        <taxon>Oscillospiraceae</taxon>
        <taxon>Ruthenibacterium</taxon>
    </lineage>
</organism>
<dbReference type="Proteomes" id="UP001477672">
    <property type="component" value="Unassembled WGS sequence"/>
</dbReference>
<evidence type="ECO:0000256" key="5">
    <source>
        <dbReference type="ARBA" id="ARBA00023136"/>
    </source>
</evidence>
<evidence type="ECO:0000256" key="1">
    <source>
        <dbReference type="ARBA" id="ARBA00004236"/>
    </source>
</evidence>
<reference evidence="7 8" key="1">
    <citation type="submission" date="2024-03" db="EMBL/GenBank/DDBJ databases">
        <title>Human intestinal bacterial collection.</title>
        <authorList>
            <person name="Pauvert C."/>
            <person name="Hitch T.C.A."/>
            <person name="Clavel T."/>
        </authorList>
    </citation>
    <scope>NUCLEOTIDE SEQUENCE [LARGE SCALE GENOMIC DNA]</scope>
    <source>
        <strain evidence="7 8">CLA-JM-H11</strain>
    </source>
</reference>